<evidence type="ECO:0000256" key="1">
    <source>
        <dbReference type="SAM" id="MobiDB-lite"/>
    </source>
</evidence>
<sequence>MSVSDREIAVLGGNVIVDDSNVGGGEKEGEDGKDVGGGVGVSVPREDDRRKQRGCGCAPPWNLAKVKRVLGASSNRKTSRRRRRRNGKGCVFCFSRPKTPESPADSYVSDPEDPTFAHVMLRDLLEKNDFYSGECNPHLDIPYLSCEHR</sequence>
<reference evidence="2 3" key="1">
    <citation type="submission" date="2024-11" db="EMBL/GenBank/DDBJ databases">
        <title>Chromosome-level genome assembly of Eucalyptus globulus Labill. provides insights into its genome evolution.</title>
        <authorList>
            <person name="Li X."/>
        </authorList>
    </citation>
    <scope>NUCLEOTIDE SEQUENCE [LARGE SCALE GENOMIC DNA]</scope>
    <source>
        <strain evidence="2">CL2024</strain>
        <tissue evidence="2">Fresh tender leaves</tissue>
    </source>
</reference>
<feature type="region of interest" description="Disordered" evidence="1">
    <location>
        <begin position="17"/>
        <end position="54"/>
    </location>
</feature>
<gene>
    <name evidence="2" type="ORF">ACJRO7_030712</name>
</gene>
<dbReference type="EMBL" id="JBJKBG010000008">
    <property type="protein sequence ID" value="KAL3725727.1"/>
    <property type="molecule type" value="Genomic_DNA"/>
</dbReference>
<dbReference type="Proteomes" id="UP001634007">
    <property type="component" value="Unassembled WGS sequence"/>
</dbReference>
<dbReference type="PANTHER" id="PTHR35123:SF2">
    <property type="entry name" value="UBIQUITIN CARBOXYL-TERMINAL HYDROLASE-LIKE PROTEIN"/>
    <property type="match status" value="1"/>
</dbReference>
<proteinExistence type="predicted"/>
<keyword evidence="3" id="KW-1185">Reference proteome</keyword>
<organism evidence="2 3">
    <name type="scientific">Eucalyptus globulus</name>
    <name type="common">Tasmanian blue gum</name>
    <dbReference type="NCBI Taxonomy" id="34317"/>
    <lineage>
        <taxon>Eukaryota</taxon>
        <taxon>Viridiplantae</taxon>
        <taxon>Streptophyta</taxon>
        <taxon>Embryophyta</taxon>
        <taxon>Tracheophyta</taxon>
        <taxon>Spermatophyta</taxon>
        <taxon>Magnoliopsida</taxon>
        <taxon>eudicotyledons</taxon>
        <taxon>Gunneridae</taxon>
        <taxon>Pentapetalae</taxon>
        <taxon>rosids</taxon>
        <taxon>malvids</taxon>
        <taxon>Myrtales</taxon>
        <taxon>Myrtaceae</taxon>
        <taxon>Myrtoideae</taxon>
        <taxon>Eucalypteae</taxon>
        <taxon>Eucalyptus</taxon>
    </lineage>
</organism>
<evidence type="ECO:0000313" key="3">
    <source>
        <dbReference type="Proteomes" id="UP001634007"/>
    </source>
</evidence>
<dbReference type="AlphaFoldDB" id="A0ABD3JFW7"/>
<dbReference type="PANTHER" id="PTHR35123">
    <property type="entry name" value="OS07G0633900 PROTEIN-RELATED"/>
    <property type="match status" value="1"/>
</dbReference>
<evidence type="ECO:0000313" key="2">
    <source>
        <dbReference type="EMBL" id="KAL3725727.1"/>
    </source>
</evidence>
<name>A0ABD3JFW7_EUCGL</name>
<comment type="caution">
    <text evidence="2">The sequence shown here is derived from an EMBL/GenBank/DDBJ whole genome shotgun (WGS) entry which is preliminary data.</text>
</comment>
<accession>A0ABD3JFW7</accession>
<feature type="compositionally biased region" description="Basic and acidic residues" evidence="1">
    <location>
        <begin position="25"/>
        <end position="34"/>
    </location>
</feature>
<protein>
    <submittedName>
        <fullName evidence="2">Uncharacterized protein</fullName>
    </submittedName>
</protein>